<dbReference type="AlphaFoldDB" id="A0A510X9W8"/>
<name>A0A510X9W8_9GAMM</name>
<proteinExistence type="inferred from homology"/>
<evidence type="ECO:0000256" key="4">
    <source>
        <dbReference type="SAM" id="SignalP"/>
    </source>
</evidence>
<comment type="similarity">
    <text evidence="1">Belongs to the bacterial solute-binding protein 7 family.</text>
</comment>
<evidence type="ECO:0000256" key="2">
    <source>
        <dbReference type="ARBA" id="ARBA00022448"/>
    </source>
</evidence>
<accession>A0A510X9W8</accession>
<evidence type="ECO:0000313" key="6">
    <source>
        <dbReference type="Proteomes" id="UP000321275"/>
    </source>
</evidence>
<comment type="caution">
    <text evidence="5">The sequence shown here is derived from an EMBL/GenBank/DDBJ whole genome shotgun (WGS) entry which is preliminary data.</text>
</comment>
<dbReference type="InterPro" id="IPR038404">
    <property type="entry name" value="TRAP_DctP_sf"/>
</dbReference>
<dbReference type="Proteomes" id="UP000321275">
    <property type="component" value="Unassembled WGS sequence"/>
</dbReference>
<dbReference type="InterPro" id="IPR018389">
    <property type="entry name" value="DctP_fam"/>
</dbReference>
<feature type="signal peptide" evidence="4">
    <location>
        <begin position="1"/>
        <end position="27"/>
    </location>
</feature>
<dbReference type="EMBL" id="BJUK01000030">
    <property type="protein sequence ID" value="GEK48236.1"/>
    <property type="molecule type" value="Genomic_DNA"/>
</dbReference>
<dbReference type="PANTHER" id="PTHR33376">
    <property type="match status" value="1"/>
</dbReference>
<dbReference type="Pfam" id="PF03480">
    <property type="entry name" value="DctP"/>
    <property type="match status" value="1"/>
</dbReference>
<protein>
    <recommendedName>
        <fullName evidence="7">C4-dicarboxylate ABC transporter substrate-binding protein</fullName>
    </recommendedName>
</protein>
<organism evidence="5 6">
    <name type="scientific">Bisbaumannia pacifica</name>
    <dbReference type="NCBI Taxonomy" id="77098"/>
    <lineage>
        <taxon>Bacteria</taxon>
        <taxon>Pseudomonadati</taxon>
        <taxon>Pseudomonadota</taxon>
        <taxon>Gammaproteobacteria</taxon>
        <taxon>Oceanospirillales</taxon>
        <taxon>Halomonadaceae</taxon>
        <taxon>Bisbaumannia</taxon>
    </lineage>
</organism>
<reference evidence="5 6" key="1">
    <citation type="submission" date="2019-07" db="EMBL/GenBank/DDBJ databases">
        <title>Whole genome shotgun sequence of Halomonas pacifica NBRC 102220.</title>
        <authorList>
            <person name="Hosoyama A."/>
            <person name="Uohara A."/>
            <person name="Ohji S."/>
            <person name="Ichikawa N."/>
        </authorList>
    </citation>
    <scope>NUCLEOTIDE SEQUENCE [LARGE SCALE GENOMIC DNA]</scope>
    <source>
        <strain evidence="5 6">NBRC 102220</strain>
    </source>
</reference>
<gene>
    <name evidence="5" type="ORF">HPA02_25190</name>
</gene>
<sequence>MTHRPLFKTLALAAAIGSLTLAAQAQARDLRLAPGVPPAHPAYTPLYTEFMAQIAEETEGRLGGQIMGTEVANIGNMRNAIRSGLVEVGLFLPAYFPADLPEINLVGDMALLGTNSYAMGAAMTEYIATCEACQEELKRLGIIYTSSHASDTYQLLSTQPVRTVEDLAGLRLRVGGPQYSRWAEAMSATPASIPVGEQFEALSQGVIDGTVASMGDIISFRLEDAVDYLTMLDLGTFHSTISHAVALPVWQSLSPEEREAIVRASTEASALGSERWAYEMTDEALALADEHGIEILEPSDDLVAASRAFGEQDLDYAARQAEERYGVEDARAKLDRFIALVDKWNGMVEEVGEDPVAVAEAVNREVWDRVDFTTYGI</sequence>
<evidence type="ECO:0000256" key="3">
    <source>
        <dbReference type="ARBA" id="ARBA00022729"/>
    </source>
</evidence>
<dbReference type="OrthoDB" id="6073716at2"/>
<feature type="chain" id="PRO_5021787748" description="C4-dicarboxylate ABC transporter substrate-binding protein" evidence="4">
    <location>
        <begin position="28"/>
        <end position="377"/>
    </location>
</feature>
<keyword evidence="6" id="KW-1185">Reference proteome</keyword>
<evidence type="ECO:0008006" key="7">
    <source>
        <dbReference type="Google" id="ProtNLM"/>
    </source>
</evidence>
<evidence type="ECO:0000313" key="5">
    <source>
        <dbReference type="EMBL" id="GEK48236.1"/>
    </source>
</evidence>
<dbReference type="PANTHER" id="PTHR33376:SF7">
    <property type="entry name" value="C4-DICARBOXYLATE-BINDING PROTEIN DCTB"/>
    <property type="match status" value="1"/>
</dbReference>
<dbReference type="Gene3D" id="3.40.190.170">
    <property type="entry name" value="Bacterial extracellular solute-binding protein, family 7"/>
    <property type="match status" value="1"/>
</dbReference>
<dbReference type="CDD" id="cd13666">
    <property type="entry name" value="PBP2_TRAP_DctP_like_1"/>
    <property type="match status" value="1"/>
</dbReference>
<dbReference type="GO" id="GO:0055085">
    <property type="term" value="P:transmembrane transport"/>
    <property type="evidence" value="ECO:0007669"/>
    <property type="project" value="InterPro"/>
</dbReference>
<dbReference type="RefSeq" id="WP_146803574.1">
    <property type="nucleotide sequence ID" value="NZ_BJUK01000030.1"/>
</dbReference>
<keyword evidence="2" id="KW-0813">Transport</keyword>
<keyword evidence="3 4" id="KW-0732">Signal</keyword>
<dbReference type="NCBIfam" id="NF037995">
    <property type="entry name" value="TRAP_S1"/>
    <property type="match status" value="1"/>
</dbReference>
<evidence type="ECO:0000256" key="1">
    <source>
        <dbReference type="ARBA" id="ARBA00009023"/>
    </source>
</evidence>